<comment type="caution">
    <text evidence="1">The sequence shown here is derived from an EMBL/GenBank/DDBJ whole genome shotgun (WGS) entry which is preliminary data.</text>
</comment>
<dbReference type="Proteomes" id="UP000582837">
    <property type="component" value="Unassembled WGS sequence"/>
</dbReference>
<dbReference type="RefSeq" id="WP_170034921.1">
    <property type="nucleotide sequence ID" value="NZ_JABDTL010000001.1"/>
</dbReference>
<protein>
    <submittedName>
        <fullName evidence="1">Uncharacterized protein</fullName>
    </submittedName>
</protein>
<evidence type="ECO:0000313" key="1">
    <source>
        <dbReference type="EMBL" id="MBB6071587.1"/>
    </source>
</evidence>
<organism evidence="1 2">
    <name type="scientific">Longimicrobium terrae</name>
    <dbReference type="NCBI Taxonomy" id="1639882"/>
    <lineage>
        <taxon>Bacteria</taxon>
        <taxon>Pseudomonadati</taxon>
        <taxon>Gemmatimonadota</taxon>
        <taxon>Longimicrobiia</taxon>
        <taxon>Longimicrobiales</taxon>
        <taxon>Longimicrobiaceae</taxon>
        <taxon>Longimicrobium</taxon>
    </lineage>
</organism>
<name>A0A841H0Q1_9BACT</name>
<gene>
    <name evidence="1" type="ORF">HNQ61_003215</name>
</gene>
<accession>A0A841H0Q1</accession>
<proteinExistence type="predicted"/>
<dbReference type="AlphaFoldDB" id="A0A841H0Q1"/>
<reference evidence="1 2" key="1">
    <citation type="submission" date="2020-08" db="EMBL/GenBank/DDBJ databases">
        <title>Genomic Encyclopedia of Type Strains, Phase IV (KMG-IV): sequencing the most valuable type-strain genomes for metagenomic binning, comparative biology and taxonomic classification.</title>
        <authorList>
            <person name="Goeker M."/>
        </authorList>
    </citation>
    <scope>NUCLEOTIDE SEQUENCE [LARGE SCALE GENOMIC DNA]</scope>
    <source>
        <strain evidence="1 2">DSM 29007</strain>
    </source>
</reference>
<sequence length="58" mass="6860">MELIRTYLESSPTRFQAYLALQCALMRRFEARGGTSEDFCRRLAPAFHRRYGAMLRED</sequence>
<dbReference type="EMBL" id="JACHIA010000009">
    <property type="protein sequence ID" value="MBB6071587.1"/>
    <property type="molecule type" value="Genomic_DNA"/>
</dbReference>
<keyword evidence="2" id="KW-1185">Reference proteome</keyword>
<evidence type="ECO:0000313" key="2">
    <source>
        <dbReference type="Proteomes" id="UP000582837"/>
    </source>
</evidence>